<evidence type="ECO:0000313" key="9">
    <source>
        <dbReference type="EMBL" id="PWR70227.1"/>
    </source>
</evidence>
<comment type="caution">
    <text evidence="9">The sequence shown here is derived from an EMBL/GenBank/DDBJ whole genome shotgun (WGS) entry which is preliminary data.</text>
</comment>
<evidence type="ECO:0000313" key="10">
    <source>
        <dbReference type="Proteomes" id="UP000245934"/>
    </source>
</evidence>
<dbReference type="GeneID" id="97607975"/>
<dbReference type="GO" id="GO:0055085">
    <property type="term" value="P:transmembrane transport"/>
    <property type="evidence" value="ECO:0007669"/>
    <property type="project" value="InterPro"/>
</dbReference>
<dbReference type="CDD" id="cd06261">
    <property type="entry name" value="TM_PBP2"/>
    <property type="match status" value="1"/>
</dbReference>
<evidence type="ECO:0000256" key="4">
    <source>
        <dbReference type="ARBA" id="ARBA00022692"/>
    </source>
</evidence>
<keyword evidence="4 7" id="KW-0812">Transmembrane</keyword>
<organism evidence="9 10">
    <name type="scientific">Methanospirillum stamsii</name>
    <dbReference type="NCBI Taxonomy" id="1277351"/>
    <lineage>
        <taxon>Archaea</taxon>
        <taxon>Methanobacteriati</taxon>
        <taxon>Methanobacteriota</taxon>
        <taxon>Stenosarchaea group</taxon>
        <taxon>Methanomicrobia</taxon>
        <taxon>Methanomicrobiales</taxon>
        <taxon>Methanospirillaceae</taxon>
        <taxon>Methanospirillum</taxon>
    </lineage>
</organism>
<feature type="transmembrane region" description="Helical" evidence="7">
    <location>
        <begin position="49"/>
        <end position="70"/>
    </location>
</feature>
<name>A0A2V2N256_9EURY</name>
<comment type="similarity">
    <text evidence="7">Belongs to the binding-protein-dependent transport system permease family.</text>
</comment>
<feature type="transmembrane region" description="Helical" evidence="7">
    <location>
        <begin position="20"/>
        <end position="42"/>
    </location>
</feature>
<dbReference type="InterPro" id="IPR000515">
    <property type="entry name" value="MetI-like"/>
</dbReference>
<evidence type="ECO:0000256" key="5">
    <source>
        <dbReference type="ARBA" id="ARBA00022989"/>
    </source>
</evidence>
<evidence type="ECO:0000256" key="6">
    <source>
        <dbReference type="ARBA" id="ARBA00023136"/>
    </source>
</evidence>
<dbReference type="InterPro" id="IPR035906">
    <property type="entry name" value="MetI-like_sf"/>
</dbReference>
<feature type="transmembrane region" description="Helical" evidence="7">
    <location>
        <begin position="82"/>
        <end position="104"/>
    </location>
</feature>
<keyword evidence="3" id="KW-1003">Cell membrane</keyword>
<gene>
    <name evidence="9" type="ORF">DLD82_16290</name>
</gene>
<evidence type="ECO:0000256" key="7">
    <source>
        <dbReference type="RuleBase" id="RU363032"/>
    </source>
</evidence>
<sequence length="276" mass="30613">MPVPSTRRQKFTVGGMITSFHNFLLADKVLYGVLGVIIFLVFWQALSWIFNAMIVASPLATINALFALLTETKTWEYIMITLFRLIVGLFLGSIVGLLLGLAAGTNKKIRQVLEPIKWTSMTIPAIVISIMAMLWFGMGSEQVIFVVIIIVAPITYVNAMEGRFAIDEKLIEMGRCFNLPLKMFFREIYLPGIAASVIAGFALTAGMGVRVVVLAEFMGAHDGIGYGLSKSYMYLDTPELFAWILISLALLGLLEFGIMKPLKTHMMRWKKGGNLS</sequence>
<dbReference type="Gene3D" id="1.10.3720.10">
    <property type="entry name" value="MetI-like"/>
    <property type="match status" value="1"/>
</dbReference>
<accession>A0A2V2N256</accession>
<protein>
    <submittedName>
        <fullName evidence="9">ABC transporter permease</fullName>
    </submittedName>
</protein>
<dbReference type="GO" id="GO:0005886">
    <property type="term" value="C:plasma membrane"/>
    <property type="evidence" value="ECO:0007669"/>
    <property type="project" value="UniProtKB-SubCell"/>
</dbReference>
<dbReference type="EMBL" id="QGMZ01000045">
    <property type="protein sequence ID" value="PWR70227.1"/>
    <property type="molecule type" value="Genomic_DNA"/>
</dbReference>
<dbReference type="PANTHER" id="PTHR30151">
    <property type="entry name" value="ALKANE SULFONATE ABC TRANSPORTER-RELATED, MEMBRANE SUBUNIT"/>
    <property type="match status" value="1"/>
</dbReference>
<evidence type="ECO:0000256" key="3">
    <source>
        <dbReference type="ARBA" id="ARBA00022475"/>
    </source>
</evidence>
<feature type="domain" description="ABC transmembrane type-1" evidence="8">
    <location>
        <begin position="78"/>
        <end position="259"/>
    </location>
</feature>
<feature type="transmembrane region" description="Helical" evidence="7">
    <location>
        <begin position="116"/>
        <end position="136"/>
    </location>
</feature>
<reference evidence="9 10" key="1">
    <citation type="submission" date="2018-05" db="EMBL/GenBank/DDBJ databases">
        <title>Draft genome of Methanospirillum stamsii Pt1.</title>
        <authorList>
            <person name="Dueholm M.S."/>
            <person name="Nielsen P.H."/>
            <person name="Bakmann L.F."/>
            <person name="Otzen D.E."/>
        </authorList>
    </citation>
    <scope>NUCLEOTIDE SEQUENCE [LARGE SCALE GENOMIC DNA]</scope>
    <source>
        <strain evidence="9 10">Pt1</strain>
    </source>
</reference>
<dbReference type="SUPFAM" id="SSF161098">
    <property type="entry name" value="MetI-like"/>
    <property type="match status" value="1"/>
</dbReference>
<feature type="transmembrane region" description="Helical" evidence="7">
    <location>
        <begin position="240"/>
        <end position="258"/>
    </location>
</feature>
<evidence type="ECO:0000256" key="1">
    <source>
        <dbReference type="ARBA" id="ARBA00004651"/>
    </source>
</evidence>
<dbReference type="Proteomes" id="UP000245934">
    <property type="component" value="Unassembled WGS sequence"/>
</dbReference>
<keyword evidence="10" id="KW-1185">Reference proteome</keyword>
<dbReference type="PROSITE" id="PS50928">
    <property type="entry name" value="ABC_TM1"/>
    <property type="match status" value="1"/>
</dbReference>
<keyword evidence="6 7" id="KW-0472">Membrane</keyword>
<feature type="transmembrane region" description="Helical" evidence="7">
    <location>
        <begin position="188"/>
        <end position="209"/>
    </location>
</feature>
<evidence type="ECO:0000256" key="2">
    <source>
        <dbReference type="ARBA" id="ARBA00022448"/>
    </source>
</evidence>
<dbReference type="PANTHER" id="PTHR30151:SF0">
    <property type="entry name" value="ABC TRANSPORTER PERMEASE PROTEIN MJ0413-RELATED"/>
    <property type="match status" value="1"/>
</dbReference>
<dbReference type="AlphaFoldDB" id="A0A2V2N256"/>
<dbReference type="RefSeq" id="WP_109942193.1">
    <property type="nucleotide sequence ID" value="NZ_CP176366.1"/>
</dbReference>
<keyword evidence="5 7" id="KW-1133">Transmembrane helix</keyword>
<evidence type="ECO:0000259" key="8">
    <source>
        <dbReference type="PROSITE" id="PS50928"/>
    </source>
</evidence>
<keyword evidence="2 7" id="KW-0813">Transport</keyword>
<dbReference type="Pfam" id="PF00528">
    <property type="entry name" value="BPD_transp_1"/>
    <property type="match status" value="1"/>
</dbReference>
<comment type="subcellular location">
    <subcellularLocation>
        <location evidence="1 7">Cell membrane</location>
        <topology evidence="1 7">Multi-pass membrane protein</topology>
    </subcellularLocation>
</comment>
<proteinExistence type="inferred from homology"/>
<feature type="transmembrane region" description="Helical" evidence="7">
    <location>
        <begin position="142"/>
        <end position="159"/>
    </location>
</feature>